<keyword evidence="3 4" id="KW-0460">Magnesium</keyword>
<dbReference type="GO" id="GO:0007165">
    <property type="term" value="P:signal transduction"/>
    <property type="evidence" value="ECO:0007669"/>
    <property type="project" value="TreeGrafter"/>
</dbReference>
<dbReference type="Gene3D" id="3.30.540.10">
    <property type="entry name" value="Fructose-1,6-Bisphosphatase, subunit A, domain 1"/>
    <property type="match status" value="1"/>
</dbReference>
<evidence type="ECO:0000313" key="5">
    <source>
        <dbReference type="EMBL" id="KKP70100.1"/>
    </source>
</evidence>
<dbReference type="GO" id="GO:0006020">
    <property type="term" value="P:inositol metabolic process"/>
    <property type="evidence" value="ECO:0007669"/>
    <property type="project" value="TreeGrafter"/>
</dbReference>
<dbReference type="AlphaFoldDB" id="A0A0G0E441"/>
<dbReference type="Proteomes" id="UP000034581">
    <property type="component" value="Unassembled WGS sequence"/>
</dbReference>
<evidence type="ECO:0000256" key="1">
    <source>
        <dbReference type="ARBA" id="ARBA00022723"/>
    </source>
</evidence>
<evidence type="ECO:0000313" key="6">
    <source>
        <dbReference type="Proteomes" id="UP000034581"/>
    </source>
</evidence>
<dbReference type="PANTHER" id="PTHR20854">
    <property type="entry name" value="INOSITOL MONOPHOSPHATASE"/>
    <property type="match status" value="1"/>
</dbReference>
<dbReference type="PANTHER" id="PTHR20854:SF4">
    <property type="entry name" value="INOSITOL-1-MONOPHOSPHATASE-RELATED"/>
    <property type="match status" value="1"/>
</dbReference>
<comment type="caution">
    <text evidence="5">The sequence shown here is derived from an EMBL/GenBank/DDBJ whole genome shotgun (WGS) entry which is preliminary data.</text>
</comment>
<dbReference type="STRING" id="1618350.UR67_C0001G0009"/>
<name>A0A0G0E441_UNCC3</name>
<evidence type="ECO:0000256" key="2">
    <source>
        <dbReference type="ARBA" id="ARBA00022801"/>
    </source>
</evidence>
<reference evidence="5 6" key="1">
    <citation type="journal article" date="2015" name="Nature">
        <title>rRNA introns, odd ribosomes, and small enigmatic genomes across a large radiation of phyla.</title>
        <authorList>
            <person name="Brown C.T."/>
            <person name="Hug L.A."/>
            <person name="Thomas B.C."/>
            <person name="Sharon I."/>
            <person name="Castelle C.J."/>
            <person name="Singh A."/>
            <person name="Wilkins M.J."/>
            <person name="Williams K.H."/>
            <person name="Banfield J.F."/>
        </authorList>
    </citation>
    <scope>NUCLEOTIDE SEQUENCE [LARGE SCALE GENOMIC DNA]</scope>
</reference>
<keyword evidence="2" id="KW-0378">Hydrolase</keyword>
<dbReference type="InterPro" id="IPR020583">
    <property type="entry name" value="Inositol_monoP_metal-BS"/>
</dbReference>
<feature type="binding site" evidence="4">
    <location>
        <position position="114"/>
    </location>
    <ligand>
        <name>Mg(2+)</name>
        <dbReference type="ChEBI" id="CHEBI:18420"/>
        <label>1</label>
        <note>catalytic</note>
    </ligand>
</feature>
<accession>A0A0G0E441</accession>
<dbReference type="GO" id="GO:0046872">
    <property type="term" value="F:metal ion binding"/>
    <property type="evidence" value="ECO:0007669"/>
    <property type="project" value="UniProtKB-KW"/>
</dbReference>
<keyword evidence="1 4" id="KW-0479">Metal-binding</keyword>
<dbReference type="InterPro" id="IPR000760">
    <property type="entry name" value="Inositol_monophosphatase-like"/>
</dbReference>
<evidence type="ECO:0000256" key="3">
    <source>
        <dbReference type="ARBA" id="ARBA00022842"/>
    </source>
</evidence>
<evidence type="ECO:0000256" key="4">
    <source>
        <dbReference type="PIRSR" id="PIRSR600760-2"/>
    </source>
</evidence>
<proteinExistence type="predicted"/>
<feature type="binding site" evidence="4">
    <location>
        <position position="136"/>
    </location>
    <ligand>
        <name>Mg(2+)</name>
        <dbReference type="ChEBI" id="CHEBI:18420"/>
        <label>1</label>
        <note>catalytic</note>
    </ligand>
</feature>
<dbReference type="EMBL" id="LBQB01000001">
    <property type="protein sequence ID" value="KKP70100.1"/>
    <property type="molecule type" value="Genomic_DNA"/>
</dbReference>
<dbReference type="PROSITE" id="PS00629">
    <property type="entry name" value="IMP_1"/>
    <property type="match status" value="1"/>
</dbReference>
<feature type="binding site" evidence="4">
    <location>
        <position position="259"/>
    </location>
    <ligand>
        <name>Mg(2+)</name>
        <dbReference type="ChEBI" id="CHEBI:18420"/>
        <label>1</label>
        <note>catalytic</note>
    </ligand>
</feature>
<dbReference type="PRINTS" id="PR00377">
    <property type="entry name" value="IMPHPHTASES"/>
</dbReference>
<sequence>MNEITKYTPEVRHSPKSNTVSNNDFNFPNHFPFFWTKKNIEPISENLDYISKEVIKILHKAASMLTSAYTGEIIYDKSKVTPIQLFTTEVDFKIEDFLKRELTVKFPQIGFIAEEEQSSKKEKKIQKKQKLYWIIDPVDGTFNFANKIPLFAISIALWEGNKPIFAAVSLPMQGDLLYAVKGKGAYLNTKLIDKNQQMNAKPYVVYAHIGSQEEKMKLYKYLLTKDAFPRFLGSGVYQTSMVCLRRVEFAVFIKTAIWDIAATILIAEEAGLHAEFISEKPNLNNLKHITDYCHSVVIGQKETVIKVAQDIKKELSI</sequence>
<dbReference type="GO" id="GO:0008934">
    <property type="term" value="F:inositol monophosphate 1-phosphatase activity"/>
    <property type="evidence" value="ECO:0007669"/>
    <property type="project" value="TreeGrafter"/>
</dbReference>
<dbReference type="Gene3D" id="3.40.190.80">
    <property type="match status" value="1"/>
</dbReference>
<gene>
    <name evidence="5" type="ORF">UR67_C0001G0009</name>
</gene>
<feature type="binding site" evidence="4">
    <location>
        <position position="139"/>
    </location>
    <ligand>
        <name>Mg(2+)</name>
        <dbReference type="ChEBI" id="CHEBI:18420"/>
        <label>1</label>
        <note>catalytic</note>
    </ligand>
</feature>
<dbReference type="CDD" id="cd01637">
    <property type="entry name" value="IMPase_like"/>
    <property type="match status" value="1"/>
</dbReference>
<organism evidence="5 6">
    <name type="scientific">candidate division CPR3 bacterium GW2011_GWF2_35_18</name>
    <dbReference type="NCBI Taxonomy" id="1618350"/>
    <lineage>
        <taxon>Bacteria</taxon>
        <taxon>Bacteria division CPR3</taxon>
    </lineage>
</organism>
<protein>
    <submittedName>
        <fullName evidence="5">Inositol monophosphatase/fructose-1,6-bisphosphatase family protein</fullName>
    </submittedName>
</protein>
<dbReference type="SUPFAM" id="SSF56655">
    <property type="entry name" value="Carbohydrate phosphatase"/>
    <property type="match status" value="1"/>
</dbReference>
<comment type="cofactor">
    <cofactor evidence="4">
        <name>Mg(2+)</name>
        <dbReference type="ChEBI" id="CHEBI:18420"/>
    </cofactor>
</comment>
<dbReference type="Pfam" id="PF00459">
    <property type="entry name" value="Inositol_P"/>
    <property type="match status" value="1"/>
</dbReference>